<dbReference type="Pfam" id="PF06985">
    <property type="entry name" value="HET"/>
    <property type="match status" value="1"/>
</dbReference>
<evidence type="ECO:0000259" key="1">
    <source>
        <dbReference type="Pfam" id="PF06985"/>
    </source>
</evidence>
<dbReference type="Pfam" id="PF26640">
    <property type="entry name" value="DUF8212"/>
    <property type="match status" value="1"/>
</dbReference>
<name>A0A6A6ZQ07_9PLEO</name>
<dbReference type="EMBL" id="MU006233">
    <property type="protein sequence ID" value="KAF2822886.1"/>
    <property type="molecule type" value="Genomic_DNA"/>
</dbReference>
<proteinExistence type="predicted"/>
<dbReference type="PANTHER" id="PTHR10622:SF10">
    <property type="entry name" value="HET DOMAIN-CONTAINING PROTEIN"/>
    <property type="match status" value="1"/>
</dbReference>
<dbReference type="AlphaFoldDB" id="A0A6A6ZQ07"/>
<keyword evidence="4" id="KW-1185">Reference proteome</keyword>
<evidence type="ECO:0000313" key="3">
    <source>
        <dbReference type="EMBL" id="KAF2822886.1"/>
    </source>
</evidence>
<evidence type="ECO:0000259" key="2">
    <source>
        <dbReference type="Pfam" id="PF26640"/>
    </source>
</evidence>
<protein>
    <submittedName>
        <fullName evidence="3">HET-domain-containing protein</fullName>
    </submittedName>
</protein>
<gene>
    <name evidence="3" type="ORF">CC86DRAFT_422895</name>
</gene>
<accession>A0A6A6ZQ07</accession>
<dbReference type="OrthoDB" id="20872at2759"/>
<dbReference type="Proteomes" id="UP000799424">
    <property type="component" value="Unassembled WGS sequence"/>
</dbReference>
<dbReference type="InterPro" id="IPR010730">
    <property type="entry name" value="HET"/>
</dbReference>
<dbReference type="InterPro" id="IPR058525">
    <property type="entry name" value="DUF8212"/>
</dbReference>
<organism evidence="3 4">
    <name type="scientific">Ophiobolus disseminans</name>
    <dbReference type="NCBI Taxonomy" id="1469910"/>
    <lineage>
        <taxon>Eukaryota</taxon>
        <taxon>Fungi</taxon>
        <taxon>Dikarya</taxon>
        <taxon>Ascomycota</taxon>
        <taxon>Pezizomycotina</taxon>
        <taxon>Dothideomycetes</taxon>
        <taxon>Pleosporomycetidae</taxon>
        <taxon>Pleosporales</taxon>
        <taxon>Pleosporineae</taxon>
        <taxon>Phaeosphaeriaceae</taxon>
        <taxon>Ophiobolus</taxon>
    </lineage>
</organism>
<dbReference type="PANTHER" id="PTHR10622">
    <property type="entry name" value="HET DOMAIN-CONTAINING PROTEIN"/>
    <property type="match status" value="1"/>
</dbReference>
<reference evidence="3" key="1">
    <citation type="journal article" date="2020" name="Stud. Mycol.">
        <title>101 Dothideomycetes genomes: a test case for predicting lifestyles and emergence of pathogens.</title>
        <authorList>
            <person name="Haridas S."/>
            <person name="Albert R."/>
            <person name="Binder M."/>
            <person name="Bloem J."/>
            <person name="Labutti K."/>
            <person name="Salamov A."/>
            <person name="Andreopoulos B."/>
            <person name="Baker S."/>
            <person name="Barry K."/>
            <person name="Bills G."/>
            <person name="Bluhm B."/>
            <person name="Cannon C."/>
            <person name="Castanera R."/>
            <person name="Culley D."/>
            <person name="Daum C."/>
            <person name="Ezra D."/>
            <person name="Gonzalez J."/>
            <person name="Henrissat B."/>
            <person name="Kuo A."/>
            <person name="Liang C."/>
            <person name="Lipzen A."/>
            <person name="Lutzoni F."/>
            <person name="Magnuson J."/>
            <person name="Mondo S."/>
            <person name="Nolan M."/>
            <person name="Ohm R."/>
            <person name="Pangilinan J."/>
            <person name="Park H.-J."/>
            <person name="Ramirez L."/>
            <person name="Alfaro M."/>
            <person name="Sun H."/>
            <person name="Tritt A."/>
            <person name="Yoshinaga Y."/>
            <person name="Zwiers L.-H."/>
            <person name="Turgeon B."/>
            <person name="Goodwin S."/>
            <person name="Spatafora J."/>
            <person name="Crous P."/>
            <person name="Grigoriev I."/>
        </authorList>
    </citation>
    <scope>NUCLEOTIDE SEQUENCE</scope>
    <source>
        <strain evidence="3">CBS 113818</strain>
    </source>
</reference>
<sequence>MRLIHIEDSHTKDEHLQLTLCDFIGGENERPRYGILSHRWREEEVLFTDMSSERSDTQAKRGYHKLEACCDIAFRYGLRYLWCDTCCIDKSSSAELSEAINSMYEYYARADLCIAYLDDIEDDAHSDSYLNRATWFTRGWTLQELIAPAHIEFFSQGWKPLGTKATLSRQISVACGISVKVLTGTSLEGTYVSEKMSWAARRITTRPEDQAYSLMGLFSVHMPPLYGEGAESAFRRLQLEILHTTTDHTLFAWDSDTATGDMVSVFSTYFKSEEFDIISLVSAQRLMLQARWRLHISGLRGRLEDMEFHRTKS</sequence>
<evidence type="ECO:0000313" key="4">
    <source>
        <dbReference type="Proteomes" id="UP000799424"/>
    </source>
</evidence>
<feature type="domain" description="DUF8212" evidence="2">
    <location>
        <begin position="233"/>
        <end position="257"/>
    </location>
</feature>
<feature type="domain" description="Heterokaryon incompatibility" evidence="1">
    <location>
        <begin position="33"/>
        <end position="124"/>
    </location>
</feature>